<dbReference type="Gene3D" id="3.30.56.10">
    <property type="match status" value="2"/>
</dbReference>
<dbReference type="SUPFAM" id="SSF54991">
    <property type="entry name" value="Anticodon-binding domain of PheRS"/>
    <property type="match status" value="1"/>
</dbReference>
<feature type="binding site" evidence="15">
    <location>
        <position position="455"/>
    </location>
    <ligand>
        <name>Mg(2+)</name>
        <dbReference type="ChEBI" id="CHEBI:18420"/>
        <note>shared with alpha subunit</note>
    </ligand>
</feature>
<dbReference type="GO" id="GO:0009328">
    <property type="term" value="C:phenylalanine-tRNA ligase complex"/>
    <property type="evidence" value="ECO:0007669"/>
    <property type="project" value="TreeGrafter"/>
</dbReference>
<dbReference type="CDD" id="cd02796">
    <property type="entry name" value="tRNA_bind_bactPheRS"/>
    <property type="match status" value="1"/>
</dbReference>
<dbReference type="SUPFAM" id="SSF55681">
    <property type="entry name" value="Class II aaRS and biotin synthetases"/>
    <property type="match status" value="1"/>
</dbReference>
<dbReference type="SUPFAM" id="SSF50249">
    <property type="entry name" value="Nucleic acid-binding proteins"/>
    <property type="match status" value="1"/>
</dbReference>
<feature type="domain" description="B5" evidence="19">
    <location>
        <begin position="402"/>
        <end position="477"/>
    </location>
</feature>
<feature type="binding site" evidence="15">
    <location>
        <position position="465"/>
    </location>
    <ligand>
        <name>Mg(2+)</name>
        <dbReference type="ChEBI" id="CHEBI:18420"/>
        <note>shared with alpha subunit</note>
    </ligand>
</feature>
<evidence type="ECO:0000256" key="15">
    <source>
        <dbReference type="HAMAP-Rule" id="MF_00283"/>
    </source>
</evidence>
<comment type="catalytic activity">
    <reaction evidence="14 15">
        <text>tRNA(Phe) + L-phenylalanine + ATP = L-phenylalanyl-tRNA(Phe) + AMP + diphosphate + H(+)</text>
        <dbReference type="Rhea" id="RHEA:19413"/>
        <dbReference type="Rhea" id="RHEA-COMP:9668"/>
        <dbReference type="Rhea" id="RHEA-COMP:9699"/>
        <dbReference type="ChEBI" id="CHEBI:15378"/>
        <dbReference type="ChEBI" id="CHEBI:30616"/>
        <dbReference type="ChEBI" id="CHEBI:33019"/>
        <dbReference type="ChEBI" id="CHEBI:58095"/>
        <dbReference type="ChEBI" id="CHEBI:78442"/>
        <dbReference type="ChEBI" id="CHEBI:78531"/>
        <dbReference type="ChEBI" id="CHEBI:456215"/>
        <dbReference type="EC" id="6.1.1.20"/>
    </reaction>
</comment>
<evidence type="ECO:0000256" key="14">
    <source>
        <dbReference type="ARBA" id="ARBA00049255"/>
    </source>
</evidence>
<dbReference type="PROSITE" id="PS51447">
    <property type="entry name" value="FDX_ACB"/>
    <property type="match status" value="1"/>
</dbReference>
<keyword evidence="6 15" id="KW-0436">Ligase</keyword>
<dbReference type="PANTHER" id="PTHR10947:SF0">
    <property type="entry name" value="PHENYLALANINE--TRNA LIGASE BETA SUBUNIT"/>
    <property type="match status" value="1"/>
</dbReference>
<dbReference type="NCBIfam" id="NF045760">
    <property type="entry name" value="YtpR"/>
    <property type="match status" value="1"/>
</dbReference>
<evidence type="ECO:0000256" key="13">
    <source>
        <dbReference type="ARBA" id="ARBA00023146"/>
    </source>
</evidence>
<dbReference type="AlphaFoldDB" id="A0A0X8JKZ3"/>
<dbReference type="NCBIfam" id="TIGR00472">
    <property type="entry name" value="pheT_bact"/>
    <property type="match status" value="1"/>
</dbReference>
<dbReference type="SMART" id="SM00874">
    <property type="entry name" value="B5"/>
    <property type="match status" value="1"/>
</dbReference>
<keyword evidence="8 15" id="KW-0547">Nucleotide-binding</keyword>
<dbReference type="InterPro" id="IPR036690">
    <property type="entry name" value="Fdx_antiC-bd_sf"/>
</dbReference>
<dbReference type="STRING" id="44742.AXF13_10920"/>
<dbReference type="Gene3D" id="3.30.930.10">
    <property type="entry name" value="Bira Bifunctional Protein, Domain 2"/>
    <property type="match status" value="1"/>
</dbReference>
<organism evidence="20 21">
    <name type="scientific">Desulfovibrio fairfieldensis</name>
    <dbReference type="NCBI Taxonomy" id="44742"/>
    <lineage>
        <taxon>Bacteria</taxon>
        <taxon>Pseudomonadati</taxon>
        <taxon>Thermodesulfobacteriota</taxon>
        <taxon>Desulfovibrionia</taxon>
        <taxon>Desulfovibrionales</taxon>
        <taxon>Desulfovibrionaceae</taxon>
        <taxon>Desulfovibrio</taxon>
    </lineage>
</organism>
<evidence type="ECO:0000259" key="17">
    <source>
        <dbReference type="PROSITE" id="PS50886"/>
    </source>
</evidence>
<dbReference type="InterPro" id="IPR045060">
    <property type="entry name" value="Phe-tRNA-ligase_IIc_bsu"/>
</dbReference>
<dbReference type="GO" id="GO:0004826">
    <property type="term" value="F:phenylalanine-tRNA ligase activity"/>
    <property type="evidence" value="ECO:0007669"/>
    <property type="project" value="UniProtKB-UniRule"/>
</dbReference>
<dbReference type="InterPro" id="IPR002547">
    <property type="entry name" value="tRNA-bd_dom"/>
</dbReference>
<dbReference type="EC" id="6.1.1.20" evidence="15"/>
<evidence type="ECO:0000256" key="10">
    <source>
        <dbReference type="ARBA" id="ARBA00022842"/>
    </source>
</evidence>
<dbReference type="CDD" id="cd00769">
    <property type="entry name" value="PheRS_beta_core"/>
    <property type="match status" value="1"/>
</dbReference>
<keyword evidence="10 15" id="KW-0460">Magnesium</keyword>
<dbReference type="InterPro" id="IPR033714">
    <property type="entry name" value="tRNA_bind_bactPheRS"/>
</dbReference>
<evidence type="ECO:0000256" key="6">
    <source>
        <dbReference type="ARBA" id="ARBA00022598"/>
    </source>
</evidence>
<dbReference type="SMART" id="SM00873">
    <property type="entry name" value="B3_4"/>
    <property type="match status" value="1"/>
</dbReference>
<comment type="similarity">
    <text evidence="2 15">Belongs to the phenylalanyl-tRNA synthetase beta subunit family. Type 1 subfamily.</text>
</comment>
<evidence type="ECO:0000256" key="12">
    <source>
        <dbReference type="ARBA" id="ARBA00022917"/>
    </source>
</evidence>
<comment type="subunit">
    <text evidence="3 15">Tetramer of two alpha and two beta subunits.</text>
</comment>
<dbReference type="InterPro" id="IPR005146">
    <property type="entry name" value="B3/B4_tRNA-bd"/>
</dbReference>
<evidence type="ECO:0000256" key="2">
    <source>
        <dbReference type="ARBA" id="ARBA00008653"/>
    </source>
</evidence>
<evidence type="ECO:0000313" key="21">
    <source>
        <dbReference type="Proteomes" id="UP000069241"/>
    </source>
</evidence>
<dbReference type="KEGG" id="dfi:AXF13_10920"/>
<dbReference type="Pfam" id="PF03147">
    <property type="entry name" value="FDX-ACB"/>
    <property type="match status" value="1"/>
</dbReference>
<keyword evidence="11 16" id="KW-0694">RNA-binding</keyword>
<evidence type="ECO:0000256" key="9">
    <source>
        <dbReference type="ARBA" id="ARBA00022840"/>
    </source>
</evidence>
<dbReference type="RefSeq" id="WP_062253245.1">
    <property type="nucleotide sequence ID" value="NZ_CP014229.1"/>
</dbReference>
<reference evidence="21" key="1">
    <citation type="submission" date="2016-02" db="EMBL/GenBank/DDBJ databases">
        <authorList>
            <person name="Holder M.E."/>
            <person name="Ajami N.J."/>
            <person name="Petrosino J.F."/>
        </authorList>
    </citation>
    <scope>NUCLEOTIDE SEQUENCE [LARGE SCALE GENOMIC DNA]</scope>
    <source>
        <strain evidence="21">CCUG 45958</strain>
    </source>
</reference>
<dbReference type="InterPro" id="IPR012340">
    <property type="entry name" value="NA-bd_OB-fold"/>
</dbReference>
<evidence type="ECO:0000313" key="20">
    <source>
        <dbReference type="EMBL" id="AMD90587.1"/>
    </source>
</evidence>
<dbReference type="Pfam" id="PF03483">
    <property type="entry name" value="B3_4"/>
    <property type="match status" value="1"/>
</dbReference>
<dbReference type="PANTHER" id="PTHR10947">
    <property type="entry name" value="PHENYLALANYL-TRNA SYNTHETASE BETA CHAIN AND LEUCINE-RICH REPEAT-CONTAINING PROTEIN 47"/>
    <property type="match status" value="1"/>
</dbReference>
<feature type="binding site" evidence="15">
    <location>
        <position position="461"/>
    </location>
    <ligand>
        <name>Mg(2+)</name>
        <dbReference type="ChEBI" id="CHEBI:18420"/>
        <note>shared with alpha subunit</note>
    </ligand>
</feature>
<evidence type="ECO:0000256" key="11">
    <source>
        <dbReference type="ARBA" id="ARBA00022884"/>
    </source>
</evidence>
<feature type="domain" description="FDX-ACB" evidence="18">
    <location>
        <begin position="707"/>
        <end position="801"/>
    </location>
</feature>
<evidence type="ECO:0000256" key="1">
    <source>
        <dbReference type="ARBA" id="ARBA00004496"/>
    </source>
</evidence>
<proteinExistence type="inferred from homology"/>
<keyword evidence="5 16" id="KW-0820">tRNA-binding</keyword>
<dbReference type="InterPro" id="IPR009061">
    <property type="entry name" value="DNA-bd_dom_put_sf"/>
</dbReference>
<dbReference type="InterPro" id="IPR005147">
    <property type="entry name" value="tRNA_synthase_B5-dom"/>
</dbReference>
<dbReference type="Pfam" id="PF03484">
    <property type="entry name" value="B5"/>
    <property type="match status" value="1"/>
</dbReference>
<keyword evidence="7 15" id="KW-0479">Metal-binding</keyword>
<dbReference type="Pfam" id="PF17759">
    <property type="entry name" value="tRNA_synthFbeta"/>
    <property type="match status" value="1"/>
</dbReference>
<dbReference type="PROSITE" id="PS51483">
    <property type="entry name" value="B5"/>
    <property type="match status" value="1"/>
</dbReference>
<dbReference type="PROSITE" id="PS50886">
    <property type="entry name" value="TRBD"/>
    <property type="match status" value="1"/>
</dbReference>
<feature type="domain" description="TRNA-binding" evidence="17">
    <location>
        <begin position="39"/>
        <end position="148"/>
    </location>
</feature>
<dbReference type="GO" id="GO:0000287">
    <property type="term" value="F:magnesium ion binding"/>
    <property type="evidence" value="ECO:0007669"/>
    <property type="project" value="UniProtKB-UniRule"/>
</dbReference>
<sequence>MLLSLSWLREFTPYEGDAEALGDRLTMLGLELEDIQRPYDAISAIVVGHVLECVRHPDSDHLHCCKVDAGQGELLDIVCGAPNVAAGQKVPVALVGSSLPDGTVIKKAKLRGAPSFGMICSERELGLTEDHSGIMVLPENAPAGARLVDVLDLDREVLDISITPNRADCLSVLGLAREAALAFNLPLTIPDLPLHLDADGPEAVVPIEIAAPELCWLYSGRVISEIKVAPSPMRVRHRLHAVGVRPISNIVDVTNYILFECGQPLHSFDLDKLRGGRIVVKPAREGEKFVTLDGQERVLTGRDLCIRDAERPVGLAGVMGGLNTEITDQSRNVFLESAVFRPGTIRKTSRRLGLSSEASYRFERGIDQQRTVWALDRACAMMAAFGGGVVRRGLSIVEPRPFVPARIAFRPARADALLGVRLSPEFDEKVLTGMGCAVEKSNDAWLVEQPSWRPDLTREADLIEEVGRVHGLDTIPPVLPPVHLDLARAAEPESRYAFWLRLKHWGAGLGLNEAVNYSFVGHKDLDQLGLPGEGRISIMNPLSAEQDALRTALAPGLLQDLRNNLAQGAQGLRLFELAHIFEADPASETTARETGMLGILLYGARHDASWPHVEADMDYADLKGVVEHLLHFLHLPAPVCRQAEEHPFLLPCVDVLAEGRRVGVMGRVKPALAEDFHARKPVWLAELNLELLRELYDKAVVRFTPLPVYPPVRRDITVMAGPELKVSQVLDHLAGLKLPLLEEAVLVDCFEPGGDGNEEPARNLTFRLTFRHAGRTLKDAEVDKEREKVADSLVRTLGVRI</sequence>
<dbReference type="SUPFAM" id="SSF56037">
    <property type="entry name" value="PheT/TilS domain"/>
    <property type="match status" value="1"/>
</dbReference>
<evidence type="ECO:0000256" key="8">
    <source>
        <dbReference type="ARBA" id="ARBA00022741"/>
    </source>
</evidence>
<dbReference type="Pfam" id="PF01588">
    <property type="entry name" value="tRNA_bind"/>
    <property type="match status" value="1"/>
</dbReference>
<keyword evidence="13 15" id="KW-0030">Aminoacyl-tRNA synthetase</keyword>
<dbReference type="Gene3D" id="2.40.50.140">
    <property type="entry name" value="Nucleic acid-binding proteins"/>
    <property type="match status" value="1"/>
</dbReference>
<dbReference type="HAMAP" id="MF_00283">
    <property type="entry name" value="Phe_tRNA_synth_beta1"/>
    <property type="match status" value="1"/>
</dbReference>
<keyword evidence="4 15" id="KW-0963">Cytoplasm</keyword>
<keyword evidence="12 15" id="KW-0648">Protein biosynthesis</keyword>
<evidence type="ECO:0000256" key="5">
    <source>
        <dbReference type="ARBA" id="ARBA00022555"/>
    </source>
</evidence>
<keyword evidence="9 15" id="KW-0067">ATP-binding</keyword>
<dbReference type="InterPro" id="IPR005121">
    <property type="entry name" value="Fdx_antiC-bd"/>
</dbReference>
<feature type="binding site" evidence="15">
    <location>
        <position position="464"/>
    </location>
    <ligand>
        <name>Mg(2+)</name>
        <dbReference type="ChEBI" id="CHEBI:18420"/>
        <note>shared with alpha subunit</note>
    </ligand>
</feature>
<dbReference type="FunFam" id="3.50.40.10:FF:000001">
    <property type="entry name" value="Phenylalanine--tRNA ligase beta subunit"/>
    <property type="match status" value="1"/>
</dbReference>
<dbReference type="SUPFAM" id="SSF46955">
    <property type="entry name" value="Putative DNA-binding domain"/>
    <property type="match status" value="1"/>
</dbReference>
<keyword evidence="21" id="KW-1185">Reference proteome</keyword>
<gene>
    <name evidence="15" type="primary">pheT</name>
    <name evidence="20" type="ORF">AXF13_10920</name>
</gene>
<dbReference type="InterPro" id="IPR041616">
    <property type="entry name" value="PheRS_beta_core"/>
</dbReference>
<dbReference type="GO" id="GO:0005524">
    <property type="term" value="F:ATP binding"/>
    <property type="evidence" value="ECO:0007669"/>
    <property type="project" value="UniProtKB-UniRule"/>
</dbReference>
<evidence type="ECO:0000259" key="19">
    <source>
        <dbReference type="PROSITE" id="PS51483"/>
    </source>
</evidence>
<dbReference type="Gene3D" id="3.50.40.10">
    <property type="entry name" value="Phenylalanyl-trna Synthetase, Chain B, domain 3"/>
    <property type="match status" value="1"/>
</dbReference>
<evidence type="ECO:0000259" key="18">
    <source>
        <dbReference type="PROSITE" id="PS51447"/>
    </source>
</evidence>
<dbReference type="InterPro" id="IPR004532">
    <property type="entry name" value="Phe-tRNA-ligase_IIc_bsu_bact"/>
</dbReference>
<evidence type="ECO:0000256" key="4">
    <source>
        <dbReference type="ARBA" id="ARBA00022490"/>
    </source>
</evidence>
<comment type="subcellular location">
    <subcellularLocation>
        <location evidence="1 15">Cytoplasm</location>
    </subcellularLocation>
</comment>
<dbReference type="InterPro" id="IPR020825">
    <property type="entry name" value="Phe-tRNA_synthase-like_B3/B4"/>
</dbReference>
<dbReference type="InterPro" id="IPR045864">
    <property type="entry name" value="aa-tRNA-synth_II/BPL/LPL"/>
</dbReference>
<accession>A0A0X8JKZ3</accession>
<dbReference type="SMART" id="SM00896">
    <property type="entry name" value="FDX-ACB"/>
    <property type="match status" value="1"/>
</dbReference>
<evidence type="ECO:0000256" key="7">
    <source>
        <dbReference type="ARBA" id="ARBA00022723"/>
    </source>
</evidence>
<name>A0A0X8JKZ3_9BACT</name>
<evidence type="ECO:0000256" key="16">
    <source>
        <dbReference type="PROSITE-ProRule" id="PRU00209"/>
    </source>
</evidence>
<dbReference type="EMBL" id="CP014229">
    <property type="protein sequence ID" value="AMD90587.1"/>
    <property type="molecule type" value="Genomic_DNA"/>
</dbReference>
<dbReference type="FunFam" id="2.40.50.140:FF:000045">
    <property type="entry name" value="Phenylalanine--tRNA ligase beta subunit"/>
    <property type="match status" value="1"/>
</dbReference>
<dbReference type="GO" id="GO:0000049">
    <property type="term" value="F:tRNA binding"/>
    <property type="evidence" value="ECO:0007669"/>
    <property type="project" value="UniProtKB-UniRule"/>
</dbReference>
<evidence type="ECO:0000256" key="3">
    <source>
        <dbReference type="ARBA" id="ARBA00011209"/>
    </source>
</evidence>
<comment type="cofactor">
    <cofactor evidence="15">
        <name>Mg(2+)</name>
        <dbReference type="ChEBI" id="CHEBI:18420"/>
    </cofactor>
    <text evidence="15">Binds 2 magnesium ions per tetramer.</text>
</comment>
<dbReference type="Gene3D" id="3.30.70.380">
    <property type="entry name" value="Ferrodoxin-fold anticodon-binding domain"/>
    <property type="match status" value="1"/>
</dbReference>
<dbReference type="GO" id="GO:0006432">
    <property type="term" value="P:phenylalanyl-tRNA aminoacylation"/>
    <property type="evidence" value="ECO:0007669"/>
    <property type="project" value="UniProtKB-UniRule"/>
</dbReference>
<dbReference type="Proteomes" id="UP000069241">
    <property type="component" value="Chromosome"/>
</dbReference>
<protein>
    <recommendedName>
        <fullName evidence="15">Phenylalanine--tRNA ligase beta subunit</fullName>
        <ecNumber evidence="15">6.1.1.20</ecNumber>
    </recommendedName>
    <alternativeName>
        <fullName evidence="15">Phenylalanyl-tRNA synthetase beta subunit</fullName>
        <shortName evidence="15">PheRS</shortName>
    </alternativeName>
</protein>